<name>A0AAP0KPB6_9MAGN</name>
<proteinExistence type="inferred from homology"/>
<protein>
    <submittedName>
        <fullName evidence="2">Uncharacterized protein</fullName>
    </submittedName>
</protein>
<dbReference type="Pfam" id="PF02458">
    <property type="entry name" value="Transferase"/>
    <property type="match status" value="1"/>
</dbReference>
<evidence type="ECO:0000313" key="3">
    <source>
        <dbReference type="Proteomes" id="UP001417504"/>
    </source>
</evidence>
<comment type="similarity">
    <text evidence="1">Belongs to the plant acyltransferase family.</text>
</comment>
<dbReference type="InterPro" id="IPR050317">
    <property type="entry name" value="Plant_Fungal_Acyltransferase"/>
</dbReference>
<sequence length="474" mass="53775">MSSRDNYTTIVRERDVVRALLPAQEHKLPLSNLDWLLPPVDVSVFFCYYNPNNTWNENFNSAVPMANTLKKALANTLAYYYAFAGELSRNPTGELELLCNNQGVDFIEAYADVQLKELNLYKPDVSVEGKLVPKRKQGVLCIQVTELQCGGLVIGCTFDHRIADAFSANMFLLAWAEIAREKPVSHLATFDRSLLCPRQFGHYDKSIDGMYKPLSAPPTRGNNDHNPISRIYYINADTINRIQSQANRANSIKGNRQKSKLESFTAFLWQVFARNIGNEKTKRIRMGIVVDGRTRIAMNHGEQERLFVKHHQVHPVCNYFGNVISIPFGDTSISNIMKKPLSSVADEVQEFLSSALTKEHFMGLIDWVEVHRPKPTLARIFCTSSEEEVAFVVSSGLRFPVNRVNFGWGRPAFGSYHFSWESSAGYVMPMPSPSGNGDWIVYTHCAKDHLEYLEEEVCDVFKPMSSHYLRVLDI</sequence>
<gene>
    <name evidence="2" type="ORF">Sjap_003260</name>
</gene>
<evidence type="ECO:0000313" key="2">
    <source>
        <dbReference type="EMBL" id="KAK9155780.1"/>
    </source>
</evidence>
<dbReference type="Proteomes" id="UP001417504">
    <property type="component" value="Unassembled WGS sequence"/>
</dbReference>
<reference evidence="2 3" key="1">
    <citation type="submission" date="2024-01" db="EMBL/GenBank/DDBJ databases">
        <title>Genome assemblies of Stephania.</title>
        <authorList>
            <person name="Yang L."/>
        </authorList>
    </citation>
    <scope>NUCLEOTIDE SEQUENCE [LARGE SCALE GENOMIC DNA]</scope>
    <source>
        <strain evidence="2">QJT</strain>
        <tissue evidence="2">Leaf</tissue>
    </source>
</reference>
<dbReference type="PANTHER" id="PTHR31642:SF266">
    <property type="entry name" value="HXXXD-TYPE ACYL-TRANSFERASE FAMILY PROTEIN"/>
    <property type="match status" value="1"/>
</dbReference>
<accession>A0AAP0KPB6</accession>
<dbReference type="AlphaFoldDB" id="A0AAP0KPB6"/>
<dbReference type="Gene3D" id="3.30.559.10">
    <property type="entry name" value="Chloramphenicol acetyltransferase-like domain"/>
    <property type="match status" value="2"/>
</dbReference>
<evidence type="ECO:0000256" key="1">
    <source>
        <dbReference type="ARBA" id="ARBA00009861"/>
    </source>
</evidence>
<dbReference type="InterPro" id="IPR023213">
    <property type="entry name" value="CAT-like_dom_sf"/>
</dbReference>
<dbReference type="EMBL" id="JBBNAE010000001">
    <property type="protein sequence ID" value="KAK9155780.1"/>
    <property type="molecule type" value="Genomic_DNA"/>
</dbReference>
<dbReference type="PANTHER" id="PTHR31642">
    <property type="entry name" value="TRICHOTHECENE 3-O-ACETYLTRANSFERASE"/>
    <property type="match status" value="1"/>
</dbReference>
<dbReference type="GO" id="GO:0016747">
    <property type="term" value="F:acyltransferase activity, transferring groups other than amino-acyl groups"/>
    <property type="evidence" value="ECO:0007669"/>
    <property type="project" value="TreeGrafter"/>
</dbReference>
<keyword evidence="3" id="KW-1185">Reference proteome</keyword>
<comment type="caution">
    <text evidence="2">The sequence shown here is derived from an EMBL/GenBank/DDBJ whole genome shotgun (WGS) entry which is preliminary data.</text>
</comment>
<organism evidence="2 3">
    <name type="scientific">Stephania japonica</name>
    <dbReference type="NCBI Taxonomy" id="461633"/>
    <lineage>
        <taxon>Eukaryota</taxon>
        <taxon>Viridiplantae</taxon>
        <taxon>Streptophyta</taxon>
        <taxon>Embryophyta</taxon>
        <taxon>Tracheophyta</taxon>
        <taxon>Spermatophyta</taxon>
        <taxon>Magnoliopsida</taxon>
        <taxon>Ranunculales</taxon>
        <taxon>Menispermaceae</taxon>
        <taxon>Menispermoideae</taxon>
        <taxon>Cissampelideae</taxon>
        <taxon>Stephania</taxon>
    </lineage>
</organism>